<sequence>MSGVIRARLRDFRYALPNLVERIVPGEGAADAAAQCAEFAARGFKTTAGFFGAGETSRETVIAANRQVAEELARARGSTLLAVKAPALGFDPTALRGIAASGVPLVFDALTEPHAEKTVALAQELCAGIALPARWRRSAADAERLRDEPCRIRLVKGEWADPGGDVPDVAAAYLELASILAGRWTMVGVATHDPRLAETALGLLLDAGTPCELELIRGLPRRRTLDVARRMGVPVRLYYPFGPGWWPYAIDKALARPYLPVWALRDRLGF</sequence>
<keyword evidence="3" id="KW-1185">Reference proteome</keyword>
<accession>A0ABS5W6G8</accession>
<dbReference type="SUPFAM" id="SSF51730">
    <property type="entry name" value="FAD-linked oxidoreductase"/>
    <property type="match status" value="1"/>
</dbReference>
<keyword evidence="1" id="KW-0560">Oxidoreductase</keyword>
<dbReference type="EMBL" id="JAHFVK010000002">
    <property type="protein sequence ID" value="MBT2135321.1"/>
    <property type="molecule type" value="Genomic_DNA"/>
</dbReference>
<evidence type="ECO:0000256" key="1">
    <source>
        <dbReference type="ARBA" id="ARBA00023002"/>
    </source>
</evidence>
<evidence type="ECO:0000313" key="3">
    <source>
        <dbReference type="Proteomes" id="UP000811255"/>
    </source>
</evidence>
<proteinExistence type="predicted"/>
<gene>
    <name evidence="2" type="ORF">KK137_13365</name>
</gene>
<evidence type="ECO:0000313" key="2">
    <source>
        <dbReference type="EMBL" id="MBT2135321.1"/>
    </source>
</evidence>
<comment type="caution">
    <text evidence="2">The sequence shown here is derived from an EMBL/GenBank/DDBJ whole genome shotgun (WGS) entry which is preliminary data.</text>
</comment>
<dbReference type="InterPro" id="IPR029041">
    <property type="entry name" value="FAD-linked_oxidoreductase-like"/>
</dbReference>
<dbReference type="Proteomes" id="UP000811255">
    <property type="component" value="Unassembled WGS sequence"/>
</dbReference>
<organism evidence="2 3">
    <name type="scientific">Croceibacterium selenioxidans</name>
    <dbReference type="NCBI Taxonomy" id="2838833"/>
    <lineage>
        <taxon>Bacteria</taxon>
        <taxon>Pseudomonadati</taxon>
        <taxon>Pseudomonadota</taxon>
        <taxon>Alphaproteobacteria</taxon>
        <taxon>Sphingomonadales</taxon>
        <taxon>Erythrobacteraceae</taxon>
        <taxon>Croceibacterium</taxon>
    </lineage>
</organism>
<name>A0ABS5W6G8_9SPHN</name>
<reference evidence="2 3" key="1">
    <citation type="submission" date="2021-05" db="EMBL/GenBank/DDBJ databases">
        <title>Croceibacterium sp. LX-88 genome sequence.</title>
        <authorList>
            <person name="Luo X."/>
        </authorList>
    </citation>
    <scope>NUCLEOTIDE SEQUENCE [LARGE SCALE GENOMIC DNA]</scope>
    <source>
        <strain evidence="2 3">LX-88</strain>
    </source>
</reference>
<dbReference type="RefSeq" id="WP_214537035.1">
    <property type="nucleotide sequence ID" value="NZ_JAHFVK010000002.1"/>
</dbReference>
<protein>
    <submittedName>
        <fullName evidence="2">Proline dehydrogenase</fullName>
    </submittedName>
</protein>
<dbReference type="Gene3D" id="3.20.20.220">
    <property type="match status" value="1"/>
</dbReference>